<gene>
    <name evidence="5" type="ORF">J2S44_001092</name>
</gene>
<evidence type="ECO:0000313" key="6">
    <source>
        <dbReference type="Proteomes" id="UP001183629"/>
    </source>
</evidence>
<keyword evidence="6" id="KW-1185">Reference proteome</keyword>
<dbReference type="PRINTS" id="PR00035">
    <property type="entry name" value="HTHGNTR"/>
</dbReference>
<comment type="caution">
    <text evidence="5">The sequence shown here is derived from an EMBL/GenBank/DDBJ whole genome shotgun (WGS) entry which is preliminary data.</text>
</comment>
<dbReference type="InterPro" id="IPR050679">
    <property type="entry name" value="Bact_HTH_transcr_reg"/>
</dbReference>
<dbReference type="Gene3D" id="3.40.1410.10">
    <property type="entry name" value="Chorismate lyase-like"/>
    <property type="match status" value="1"/>
</dbReference>
<proteinExistence type="predicted"/>
<dbReference type="InterPro" id="IPR000524">
    <property type="entry name" value="Tscrpt_reg_HTH_GntR"/>
</dbReference>
<dbReference type="PANTHER" id="PTHR44846:SF17">
    <property type="entry name" value="GNTR-FAMILY TRANSCRIPTIONAL REGULATOR"/>
    <property type="match status" value="1"/>
</dbReference>
<dbReference type="CDD" id="cd07377">
    <property type="entry name" value="WHTH_GntR"/>
    <property type="match status" value="1"/>
</dbReference>
<name>A0AAE3ZJ37_9ACTN</name>
<dbReference type="InterPro" id="IPR036388">
    <property type="entry name" value="WH-like_DNA-bd_sf"/>
</dbReference>
<dbReference type="Pfam" id="PF07702">
    <property type="entry name" value="UTRA"/>
    <property type="match status" value="1"/>
</dbReference>
<keyword evidence="3" id="KW-0804">Transcription</keyword>
<evidence type="ECO:0000256" key="3">
    <source>
        <dbReference type="ARBA" id="ARBA00023163"/>
    </source>
</evidence>
<feature type="domain" description="HTH gntR-type" evidence="4">
    <location>
        <begin position="8"/>
        <end position="76"/>
    </location>
</feature>
<dbReference type="SUPFAM" id="SSF64288">
    <property type="entry name" value="Chorismate lyase-like"/>
    <property type="match status" value="1"/>
</dbReference>
<reference evidence="5 6" key="1">
    <citation type="submission" date="2023-07" db="EMBL/GenBank/DDBJ databases">
        <title>Sequencing the genomes of 1000 actinobacteria strains.</title>
        <authorList>
            <person name="Klenk H.-P."/>
        </authorList>
    </citation>
    <scope>NUCLEOTIDE SEQUENCE [LARGE SCALE GENOMIC DNA]</scope>
    <source>
        <strain evidence="5 6">DSM 44711</strain>
    </source>
</reference>
<dbReference type="PROSITE" id="PS50949">
    <property type="entry name" value="HTH_GNTR"/>
    <property type="match status" value="1"/>
</dbReference>
<evidence type="ECO:0000313" key="5">
    <source>
        <dbReference type="EMBL" id="MDR7320842.1"/>
    </source>
</evidence>
<dbReference type="GO" id="GO:0003677">
    <property type="term" value="F:DNA binding"/>
    <property type="evidence" value="ECO:0007669"/>
    <property type="project" value="UniProtKB-KW"/>
</dbReference>
<dbReference type="EMBL" id="JAVDYC010000001">
    <property type="protein sequence ID" value="MDR7320842.1"/>
    <property type="molecule type" value="Genomic_DNA"/>
</dbReference>
<evidence type="ECO:0000256" key="1">
    <source>
        <dbReference type="ARBA" id="ARBA00023015"/>
    </source>
</evidence>
<dbReference type="GO" id="GO:0003700">
    <property type="term" value="F:DNA-binding transcription factor activity"/>
    <property type="evidence" value="ECO:0007669"/>
    <property type="project" value="InterPro"/>
</dbReference>
<dbReference type="Proteomes" id="UP001183629">
    <property type="component" value="Unassembled WGS sequence"/>
</dbReference>
<accession>A0AAE3ZJ37</accession>
<keyword evidence="1" id="KW-0805">Transcription regulation</keyword>
<evidence type="ECO:0000259" key="4">
    <source>
        <dbReference type="PROSITE" id="PS50949"/>
    </source>
</evidence>
<evidence type="ECO:0000256" key="2">
    <source>
        <dbReference type="ARBA" id="ARBA00023125"/>
    </source>
</evidence>
<dbReference type="Gene3D" id="1.10.10.10">
    <property type="entry name" value="Winged helix-like DNA-binding domain superfamily/Winged helix DNA-binding domain"/>
    <property type="match status" value="1"/>
</dbReference>
<dbReference type="InterPro" id="IPR011663">
    <property type="entry name" value="UTRA"/>
</dbReference>
<dbReference type="RefSeq" id="WP_310409509.1">
    <property type="nucleotide sequence ID" value="NZ_JAVDYC010000001.1"/>
</dbReference>
<keyword evidence="2" id="KW-0238">DNA-binding</keyword>
<protein>
    <submittedName>
        <fullName evidence="5">GntR family transcriptional regulator</fullName>
    </submittedName>
</protein>
<dbReference type="SMART" id="SM00866">
    <property type="entry name" value="UTRA"/>
    <property type="match status" value="1"/>
</dbReference>
<dbReference type="PANTHER" id="PTHR44846">
    <property type="entry name" value="MANNOSYL-D-GLYCERATE TRANSPORT/METABOLISM SYSTEM REPRESSOR MNGR-RELATED"/>
    <property type="match status" value="1"/>
</dbReference>
<dbReference type="SUPFAM" id="SSF46785">
    <property type="entry name" value="Winged helix' DNA-binding domain"/>
    <property type="match status" value="1"/>
</dbReference>
<organism evidence="5 6">
    <name type="scientific">Catenuloplanes niger</name>
    <dbReference type="NCBI Taxonomy" id="587534"/>
    <lineage>
        <taxon>Bacteria</taxon>
        <taxon>Bacillati</taxon>
        <taxon>Actinomycetota</taxon>
        <taxon>Actinomycetes</taxon>
        <taxon>Micromonosporales</taxon>
        <taxon>Micromonosporaceae</taxon>
        <taxon>Catenuloplanes</taxon>
    </lineage>
</organism>
<dbReference type="SMART" id="SM00345">
    <property type="entry name" value="HTH_GNTR"/>
    <property type="match status" value="1"/>
</dbReference>
<dbReference type="InterPro" id="IPR036390">
    <property type="entry name" value="WH_DNA-bd_sf"/>
</dbReference>
<dbReference type="GO" id="GO:0045892">
    <property type="term" value="P:negative regulation of DNA-templated transcription"/>
    <property type="evidence" value="ECO:0007669"/>
    <property type="project" value="TreeGrafter"/>
</dbReference>
<dbReference type="InterPro" id="IPR028978">
    <property type="entry name" value="Chorismate_lyase_/UTRA_dom_sf"/>
</dbReference>
<dbReference type="Pfam" id="PF00392">
    <property type="entry name" value="GntR"/>
    <property type="match status" value="1"/>
</dbReference>
<sequence>MPEIQRVVPKYLQIANYVRDQILRGDLQPGDEVPSERQIASDWTVARPTATRALEALRQQGFVESRQGSGTYVRDRMRPNRLARERYIRARETGKIYPANERAVILAAGRDIAPAHVADALGLATDAGVVRRQRVIYADDTPVEVSTAWYASSIGDLAPDLLVRERIRQGTLAYVEQCTGRHAQHARDEMSARLATSEERGQLQLDDPSAILVVRHVVYDSEDRPLEFTEAVHLPHRWAFESTYALS</sequence>
<dbReference type="AlphaFoldDB" id="A0AAE3ZJ37"/>